<evidence type="ECO:0000313" key="2">
    <source>
        <dbReference type="EMBL" id="KZV85343.1"/>
    </source>
</evidence>
<feature type="non-terminal residue" evidence="2">
    <location>
        <position position="561"/>
    </location>
</feature>
<feature type="compositionally biased region" description="Low complexity" evidence="1">
    <location>
        <begin position="328"/>
        <end position="342"/>
    </location>
</feature>
<feature type="compositionally biased region" description="Acidic residues" evidence="1">
    <location>
        <begin position="125"/>
        <end position="134"/>
    </location>
</feature>
<name>A0A165DTW0_EXIGL</name>
<protein>
    <submittedName>
        <fullName evidence="2">Uncharacterized protein</fullName>
    </submittedName>
</protein>
<dbReference type="STRING" id="1314781.A0A165DTW0"/>
<evidence type="ECO:0000256" key="1">
    <source>
        <dbReference type="SAM" id="MobiDB-lite"/>
    </source>
</evidence>
<feature type="compositionally biased region" description="Gly residues" evidence="1">
    <location>
        <begin position="474"/>
        <end position="502"/>
    </location>
</feature>
<feature type="compositionally biased region" description="Low complexity" evidence="1">
    <location>
        <begin position="102"/>
        <end position="117"/>
    </location>
</feature>
<dbReference type="Proteomes" id="UP000077266">
    <property type="component" value="Unassembled WGS sequence"/>
</dbReference>
<evidence type="ECO:0000313" key="3">
    <source>
        <dbReference type="Proteomes" id="UP000077266"/>
    </source>
</evidence>
<feature type="compositionally biased region" description="Polar residues" evidence="1">
    <location>
        <begin position="7"/>
        <end position="22"/>
    </location>
</feature>
<feature type="compositionally biased region" description="Low complexity" evidence="1">
    <location>
        <begin position="29"/>
        <end position="46"/>
    </location>
</feature>
<dbReference type="InParanoid" id="A0A165DTW0"/>
<proteinExistence type="predicted"/>
<organism evidence="2 3">
    <name type="scientific">Exidia glandulosa HHB12029</name>
    <dbReference type="NCBI Taxonomy" id="1314781"/>
    <lineage>
        <taxon>Eukaryota</taxon>
        <taxon>Fungi</taxon>
        <taxon>Dikarya</taxon>
        <taxon>Basidiomycota</taxon>
        <taxon>Agaricomycotina</taxon>
        <taxon>Agaricomycetes</taxon>
        <taxon>Auriculariales</taxon>
        <taxon>Exidiaceae</taxon>
        <taxon>Exidia</taxon>
    </lineage>
</organism>
<keyword evidence="3" id="KW-1185">Reference proteome</keyword>
<dbReference type="AlphaFoldDB" id="A0A165DTW0"/>
<dbReference type="EMBL" id="KV426192">
    <property type="protein sequence ID" value="KZV85343.1"/>
    <property type="molecule type" value="Genomic_DNA"/>
</dbReference>
<feature type="compositionally biased region" description="Gly residues" evidence="1">
    <location>
        <begin position="517"/>
        <end position="541"/>
    </location>
</feature>
<accession>A0A165DTW0</accession>
<feature type="compositionally biased region" description="Polar residues" evidence="1">
    <location>
        <begin position="71"/>
        <end position="87"/>
    </location>
</feature>
<feature type="region of interest" description="Disordered" evidence="1">
    <location>
        <begin position="435"/>
        <end position="561"/>
    </location>
</feature>
<feature type="compositionally biased region" description="Low complexity" evidence="1">
    <location>
        <begin position="444"/>
        <end position="458"/>
    </location>
</feature>
<feature type="region of interest" description="Disordered" evidence="1">
    <location>
        <begin position="321"/>
        <end position="342"/>
    </location>
</feature>
<feature type="region of interest" description="Disordered" evidence="1">
    <location>
        <begin position="1"/>
        <end position="146"/>
    </location>
</feature>
<sequence>MADKHSQQLSTASSNRLSTPKNSAPAIPPSTRTRPPAAASTAATTTKRLEGAVAAASAITHPVTGEFPPHLSSSLPAMESSRGNNNPGDILSPTPARLATQNSASATNAPEATPAAAPGNQGDGGDADGEEEDERTFSPATLDEQRTHIRDRYLSEVLELDIDMQAIPGTKPQTLSMTTREHMASVRLLKPCAEFFPRIGTLYHFAVGLIGHIEALTSRLEDYLGWTYAALGTPDQERLAVNWHEVLTGYLNDDYVRYGEILRTLRYTITYCQYTALKLERLLGLVGEDALIPEPSYDDVSLKGHYNNFAELTYRSMFTPAQDKSGSATPTPATVAQAATPAPKPWTAKDTIAMTKYYRPSAGATAVFHSAARPENRRATFARNPVDFSSFDALAGLASPARSFPARNLQQNSRSLLDATVIAASRPLMATQSGLGSTAFANGTPSRAPSRAPTPASSGKASSNPFRANSPAPGAGGNGPGGPGGPGGGGGPGQGGGGGDGDPGPDYQWPADDQGPPDGGGYGGGGGGGGPGGGGPPGAGQGAWNRPDPAQRGAQMYLDTK</sequence>
<reference evidence="2 3" key="1">
    <citation type="journal article" date="2016" name="Mol. Biol. Evol.">
        <title>Comparative Genomics of Early-Diverging Mushroom-Forming Fungi Provides Insights into the Origins of Lignocellulose Decay Capabilities.</title>
        <authorList>
            <person name="Nagy L.G."/>
            <person name="Riley R."/>
            <person name="Tritt A."/>
            <person name="Adam C."/>
            <person name="Daum C."/>
            <person name="Floudas D."/>
            <person name="Sun H."/>
            <person name="Yadav J.S."/>
            <person name="Pangilinan J."/>
            <person name="Larsson K.H."/>
            <person name="Matsuura K."/>
            <person name="Barry K."/>
            <person name="Labutti K."/>
            <person name="Kuo R."/>
            <person name="Ohm R.A."/>
            <person name="Bhattacharya S.S."/>
            <person name="Shirouzu T."/>
            <person name="Yoshinaga Y."/>
            <person name="Martin F.M."/>
            <person name="Grigoriev I.V."/>
            <person name="Hibbett D.S."/>
        </authorList>
    </citation>
    <scope>NUCLEOTIDE SEQUENCE [LARGE SCALE GENOMIC DNA]</scope>
    <source>
        <strain evidence="2 3">HHB12029</strain>
    </source>
</reference>
<gene>
    <name evidence="2" type="ORF">EXIGLDRAFT_775696</name>
</gene>